<dbReference type="EMBL" id="VSSQ01092920">
    <property type="protein sequence ID" value="MPN37972.1"/>
    <property type="molecule type" value="Genomic_DNA"/>
</dbReference>
<organism evidence="1">
    <name type="scientific">bioreactor metagenome</name>
    <dbReference type="NCBI Taxonomy" id="1076179"/>
    <lineage>
        <taxon>unclassified sequences</taxon>
        <taxon>metagenomes</taxon>
        <taxon>ecological metagenomes</taxon>
    </lineage>
</organism>
<gene>
    <name evidence="1" type="ORF">SDC9_185493</name>
</gene>
<name>A0A645HHV4_9ZZZZ</name>
<proteinExistence type="predicted"/>
<comment type="caution">
    <text evidence="1">The sequence shown here is derived from an EMBL/GenBank/DDBJ whole genome shotgun (WGS) entry which is preliminary data.</text>
</comment>
<accession>A0A645HHV4</accession>
<protein>
    <submittedName>
        <fullName evidence="1">Uncharacterized protein</fullName>
    </submittedName>
</protein>
<evidence type="ECO:0000313" key="1">
    <source>
        <dbReference type="EMBL" id="MPN37972.1"/>
    </source>
</evidence>
<reference evidence="1" key="1">
    <citation type="submission" date="2019-08" db="EMBL/GenBank/DDBJ databases">
        <authorList>
            <person name="Kucharzyk K."/>
            <person name="Murdoch R.W."/>
            <person name="Higgins S."/>
            <person name="Loffler F."/>
        </authorList>
    </citation>
    <scope>NUCLEOTIDE SEQUENCE</scope>
</reference>
<dbReference type="AlphaFoldDB" id="A0A645HHV4"/>
<sequence>MDSLTKVMLANGEVEPPMPPEILVHAQKGYETAALRKLSELSEEGILCEFSIFESLEEAKAYAEKRCISKIFSLGKGIEIYEI</sequence>